<keyword evidence="2" id="KW-1185">Reference proteome</keyword>
<sequence length="72" mass="8480">MYDMERGCILELLQWLGKGIRPGTGCTMYNTMYRLQRPGEYGEGWIDPQEVEAAKIWYWQHNVHDNEQAAET</sequence>
<dbReference type="AlphaFoldDB" id="A0AAF0U7S1"/>
<evidence type="ECO:0000313" key="1">
    <source>
        <dbReference type="EMBL" id="WMV41050.1"/>
    </source>
</evidence>
<proteinExistence type="predicted"/>
<dbReference type="Proteomes" id="UP001234989">
    <property type="component" value="Chromosome 8"/>
</dbReference>
<organism evidence="1 2">
    <name type="scientific">Solanum verrucosum</name>
    <dbReference type="NCBI Taxonomy" id="315347"/>
    <lineage>
        <taxon>Eukaryota</taxon>
        <taxon>Viridiplantae</taxon>
        <taxon>Streptophyta</taxon>
        <taxon>Embryophyta</taxon>
        <taxon>Tracheophyta</taxon>
        <taxon>Spermatophyta</taxon>
        <taxon>Magnoliopsida</taxon>
        <taxon>eudicotyledons</taxon>
        <taxon>Gunneridae</taxon>
        <taxon>Pentapetalae</taxon>
        <taxon>asterids</taxon>
        <taxon>lamiids</taxon>
        <taxon>Solanales</taxon>
        <taxon>Solanaceae</taxon>
        <taxon>Solanoideae</taxon>
        <taxon>Solaneae</taxon>
        <taxon>Solanum</taxon>
    </lineage>
</organism>
<gene>
    <name evidence="1" type="ORF">MTR67_034435</name>
</gene>
<protein>
    <submittedName>
        <fullName evidence="1">Uncharacterized protein</fullName>
    </submittedName>
</protein>
<reference evidence="1" key="1">
    <citation type="submission" date="2023-08" db="EMBL/GenBank/DDBJ databases">
        <title>A de novo genome assembly of Solanum verrucosum Schlechtendal, a Mexican diploid species geographically isolated from the other diploid A-genome species in potato relatives.</title>
        <authorList>
            <person name="Hosaka K."/>
        </authorList>
    </citation>
    <scope>NUCLEOTIDE SEQUENCE</scope>
    <source>
        <tissue evidence="1">Young leaves</tissue>
    </source>
</reference>
<name>A0AAF0U7S1_SOLVR</name>
<dbReference type="EMBL" id="CP133619">
    <property type="protein sequence ID" value="WMV41050.1"/>
    <property type="molecule type" value="Genomic_DNA"/>
</dbReference>
<accession>A0AAF0U7S1</accession>
<evidence type="ECO:0000313" key="2">
    <source>
        <dbReference type="Proteomes" id="UP001234989"/>
    </source>
</evidence>